<dbReference type="Gene3D" id="1.25.40.10">
    <property type="entry name" value="Tetratricopeptide repeat domain"/>
    <property type="match status" value="1"/>
</dbReference>
<protein>
    <submittedName>
        <fullName evidence="4">Ogt protein</fullName>
    </submittedName>
</protein>
<dbReference type="SUPFAM" id="SSF53335">
    <property type="entry name" value="S-adenosyl-L-methionine-dependent methyltransferases"/>
    <property type="match status" value="1"/>
</dbReference>
<feature type="repeat" description="TPR" evidence="3">
    <location>
        <begin position="26"/>
        <end position="59"/>
    </location>
</feature>
<name>A0A812NVS0_9DINO</name>
<dbReference type="InterPro" id="IPR051685">
    <property type="entry name" value="Ycf3/AcsC/BcsC/TPR_MFPF"/>
</dbReference>
<evidence type="ECO:0000313" key="5">
    <source>
        <dbReference type="Proteomes" id="UP000604046"/>
    </source>
</evidence>
<dbReference type="InterPro" id="IPR029063">
    <property type="entry name" value="SAM-dependent_MTases_sf"/>
</dbReference>
<dbReference type="EMBL" id="CAJNDS010002086">
    <property type="protein sequence ID" value="CAE7316931.1"/>
    <property type="molecule type" value="Genomic_DNA"/>
</dbReference>
<dbReference type="AlphaFoldDB" id="A0A812NVS0"/>
<gene>
    <name evidence="4" type="primary">Ogt</name>
    <name evidence="4" type="ORF">SNAT2548_LOCUS16620</name>
</gene>
<dbReference type="PANTHER" id="PTHR44943">
    <property type="entry name" value="CELLULOSE SYNTHASE OPERON PROTEIN C"/>
    <property type="match status" value="1"/>
</dbReference>
<organism evidence="4 5">
    <name type="scientific">Symbiodinium natans</name>
    <dbReference type="NCBI Taxonomy" id="878477"/>
    <lineage>
        <taxon>Eukaryota</taxon>
        <taxon>Sar</taxon>
        <taxon>Alveolata</taxon>
        <taxon>Dinophyceae</taxon>
        <taxon>Suessiales</taxon>
        <taxon>Symbiodiniaceae</taxon>
        <taxon>Symbiodinium</taxon>
    </lineage>
</organism>
<comment type="caution">
    <text evidence="4">The sequence shown here is derived from an EMBL/GenBank/DDBJ whole genome shotgun (WGS) entry which is preliminary data.</text>
</comment>
<keyword evidence="5" id="KW-1185">Reference proteome</keyword>
<sequence>MVNEAVESFTRAEACATEEKDLESAAQYSAAMGLLLLSEQRYSEALAAYDRAVSRLPCSEEVWAARGEALCELGRFEEALDSQRKAIDLCSGPDPGLLYNVALTYAGMGDADGCGKALQKALDADRMQVMAIVQNFDGDGELFAQRRQDEAAFLTRRLQEADGDSERRRWQRLKEVVTALRQLEEDPAWLRDRLLDSASGRNQTAYGSTWIESFCHLADAGSLYCTGTAPQQMVVFGSSIGWQCFLGHLHLGYAPCRGFEILASQVQAAQRLAEELGLEDGVEFRCQDALEADVSEAGLVWLNTYAWPAEVKQRVAQKLLQELPEGSQVVSYEPIPTAGLCWQGRHLRLKASVNLEASWDPELTAEVHVFTLRTVYLVQMKKTAHIWPPKPHKTLPRP</sequence>
<dbReference type="SMART" id="SM00028">
    <property type="entry name" value="TPR"/>
    <property type="match status" value="3"/>
</dbReference>
<proteinExistence type="predicted"/>
<evidence type="ECO:0000256" key="2">
    <source>
        <dbReference type="ARBA" id="ARBA00022803"/>
    </source>
</evidence>
<reference evidence="4" key="1">
    <citation type="submission" date="2021-02" db="EMBL/GenBank/DDBJ databases">
        <authorList>
            <person name="Dougan E. K."/>
            <person name="Rhodes N."/>
            <person name="Thang M."/>
            <person name="Chan C."/>
        </authorList>
    </citation>
    <scope>NUCLEOTIDE SEQUENCE</scope>
</reference>
<dbReference type="Proteomes" id="UP000604046">
    <property type="component" value="Unassembled WGS sequence"/>
</dbReference>
<dbReference type="Pfam" id="PF13181">
    <property type="entry name" value="TPR_8"/>
    <property type="match status" value="2"/>
</dbReference>
<keyword evidence="1" id="KW-0677">Repeat</keyword>
<keyword evidence="2 3" id="KW-0802">TPR repeat</keyword>
<dbReference type="Gene3D" id="3.40.50.150">
    <property type="entry name" value="Vaccinia Virus protein VP39"/>
    <property type="match status" value="1"/>
</dbReference>
<evidence type="ECO:0000256" key="3">
    <source>
        <dbReference type="PROSITE-ProRule" id="PRU00339"/>
    </source>
</evidence>
<dbReference type="InterPro" id="IPR019734">
    <property type="entry name" value="TPR_rpt"/>
</dbReference>
<dbReference type="PROSITE" id="PS50005">
    <property type="entry name" value="TPR"/>
    <property type="match status" value="1"/>
</dbReference>
<dbReference type="OrthoDB" id="2335338at2759"/>
<evidence type="ECO:0000313" key="4">
    <source>
        <dbReference type="EMBL" id="CAE7316931.1"/>
    </source>
</evidence>
<dbReference type="InterPro" id="IPR011990">
    <property type="entry name" value="TPR-like_helical_dom_sf"/>
</dbReference>
<evidence type="ECO:0000256" key="1">
    <source>
        <dbReference type="ARBA" id="ARBA00022737"/>
    </source>
</evidence>
<dbReference type="SUPFAM" id="SSF48452">
    <property type="entry name" value="TPR-like"/>
    <property type="match status" value="1"/>
</dbReference>
<accession>A0A812NVS0</accession>
<dbReference type="PANTHER" id="PTHR44943:SF8">
    <property type="entry name" value="TPR REPEAT-CONTAINING PROTEIN MJ0263"/>
    <property type="match status" value="1"/>
</dbReference>